<dbReference type="PANTHER" id="PTHR46270">
    <property type="entry name" value="ARMADILLO-TYPE FOLD-RELATED"/>
    <property type="match status" value="1"/>
</dbReference>
<accession>A0ABP0FVA1</accession>
<sequence>MPLEKTMTSKWNSGQSSHIMISYNWNDSKMLAHKINDRLGDAGFEVWIDKGQMKGDIFEKMAQGVENAHVFLMFQSPMYESSEHCKREATFAAELEKIIIPIRAQEGYKPGSRLRLLTAGRFYHDFSKGSFDENFKDLLDELNSIDGIEATKNIESKIDRMNVESSSSLATSTGKRQNDRTVKSKQLPESSANASNAQTKDGVKKKIRKEILKSQLVQFENLKYGDWKKHGNKRKYISLLCEISKRADIQLIKKAEDTFPRELNLNSLKLSSLEAAIFCDVLKKQQNNLEELYLINCFSPDDVERLISAISEMPGKVKELNIDGNIITDIPGTEFFAKIEKSLGMDNCFEYKKTEEGKTRRANNSEKQKIQLVLDQLHGSKLEVRLDLLGDVILRQQNG</sequence>
<feature type="domain" description="TIR" evidence="2">
    <location>
        <begin position="19"/>
        <end position="139"/>
    </location>
</feature>
<dbReference type="Proteomes" id="UP001642483">
    <property type="component" value="Unassembled WGS sequence"/>
</dbReference>
<feature type="compositionally biased region" description="Polar residues" evidence="1">
    <location>
        <begin position="165"/>
        <end position="175"/>
    </location>
</feature>
<dbReference type="EMBL" id="CAWYQH010000090">
    <property type="protein sequence ID" value="CAK8682456.1"/>
    <property type="molecule type" value="Genomic_DNA"/>
</dbReference>
<evidence type="ECO:0000256" key="1">
    <source>
        <dbReference type="SAM" id="MobiDB-lite"/>
    </source>
</evidence>
<dbReference type="Gene3D" id="3.40.50.10140">
    <property type="entry name" value="Toll/interleukin-1 receptor homology (TIR) domain"/>
    <property type="match status" value="1"/>
</dbReference>
<proteinExistence type="predicted"/>
<keyword evidence="4" id="KW-1185">Reference proteome</keyword>
<dbReference type="InterPro" id="IPR000157">
    <property type="entry name" value="TIR_dom"/>
</dbReference>
<dbReference type="InterPro" id="IPR035897">
    <property type="entry name" value="Toll_tir_struct_dom_sf"/>
</dbReference>
<dbReference type="Pfam" id="PF13676">
    <property type="entry name" value="TIR_2"/>
    <property type="match status" value="1"/>
</dbReference>
<organism evidence="3 4">
    <name type="scientific">Clavelina lepadiformis</name>
    <name type="common">Light-bulb sea squirt</name>
    <name type="synonym">Ascidia lepadiformis</name>
    <dbReference type="NCBI Taxonomy" id="159417"/>
    <lineage>
        <taxon>Eukaryota</taxon>
        <taxon>Metazoa</taxon>
        <taxon>Chordata</taxon>
        <taxon>Tunicata</taxon>
        <taxon>Ascidiacea</taxon>
        <taxon>Aplousobranchia</taxon>
        <taxon>Clavelinidae</taxon>
        <taxon>Clavelina</taxon>
    </lineage>
</organism>
<comment type="caution">
    <text evidence="3">The sequence shown here is derived from an EMBL/GenBank/DDBJ whole genome shotgun (WGS) entry which is preliminary data.</text>
</comment>
<reference evidence="3 4" key="1">
    <citation type="submission" date="2024-02" db="EMBL/GenBank/DDBJ databases">
        <authorList>
            <person name="Daric V."/>
            <person name="Darras S."/>
        </authorList>
    </citation>
    <scope>NUCLEOTIDE SEQUENCE [LARGE SCALE GENOMIC DNA]</scope>
</reference>
<gene>
    <name evidence="3" type="ORF">CVLEPA_LOCUS13116</name>
</gene>
<name>A0ABP0FVA1_CLALP</name>
<dbReference type="Gene3D" id="3.80.10.10">
    <property type="entry name" value="Ribonuclease Inhibitor"/>
    <property type="match status" value="1"/>
</dbReference>
<evidence type="ECO:0000313" key="4">
    <source>
        <dbReference type="Proteomes" id="UP001642483"/>
    </source>
</evidence>
<feature type="region of interest" description="Disordered" evidence="1">
    <location>
        <begin position="165"/>
        <end position="202"/>
    </location>
</feature>
<dbReference type="PANTHER" id="PTHR46270:SF2">
    <property type="entry name" value="TIR DOMAIN-CONTAINING PROTEIN"/>
    <property type="match status" value="1"/>
</dbReference>
<evidence type="ECO:0000259" key="2">
    <source>
        <dbReference type="Pfam" id="PF13676"/>
    </source>
</evidence>
<dbReference type="InterPro" id="IPR032675">
    <property type="entry name" value="LRR_dom_sf"/>
</dbReference>
<protein>
    <recommendedName>
        <fullName evidence="2">TIR domain-containing protein</fullName>
    </recommendedName>
</protein>
<evidence type="ECO:0000313" key="3">
    <source>
        <dbReference type="EMBL" id="CAK8682456.1"/>
    </source>
</evidence>
<dbReference type="SUPFAM" id="SSF52200">
    <property type="entry name" value="Toll/Interleukin receptor TIR domain"/>
    <property type="match status" value="1"/>
</dbReference>
<dbReference type="SUPFAM" id="SSF52047">
    <property type="entry name" value="RNI-like"/>
    <property type="match status" value="1"/>
</dbReference>
<feature type="compositionally biased region" description="Polar residues" evidence="1">
    <location>
        <begin position="187"/>
        <end position="199"/>
    </location>
</feature>